<evidence type="ECO:0000313" key="2">
    <source>
        <dbReference type="Proteomes" id="UP000646548"/>
    </source>
</evidence>
<dbReference type="AlphaFoldDB" id="A0A834FBT7"/>
<name>A0A834FBT7_ORYME</name>
<gene>
    <name evidence="1" type="ORF">FQA47_014440</name>
</gene>
<comment type="caution">
    <text evidence="1">The sequence shown here is derived from an EMBL/GenBank/DDBJ whole genome shotgun (WGS) entry which is preliminary data.</text>
</comment>
<protein>
    <submittedName>
        <fullName evidence="1">Uncharacterized protein</fullName>
    </submittedName>
</protein>
<dbReference type="Proteomes" id="UP000646548">
    <property type="component" value="Unassembled WGS sequence"/>
</dbReference>
<dbReference type="EMBL" id="WKFB01000371">
    <property type="protein sequence ID" value="KAF6725177.1"/>
    <property type="molecule type" value="Genomic_DNA"/>
</dbReference>
<proteinExistence type="predicted"/>
<accession>A0A834FBT7</accession>
<reference evidence="1" key="1">
    <citation type="journal article" name="BMC Genomics">
        <title>Long-read sequencing and de novo genome assembly of marine medaka (Oryzias melastigma).</title>
        <authorList>
            <person name="Liang P."/>
            <person name="Saqib H.S.A."/>
            <person name="Ni X."/>
            <person name="Shen Y."/>
        </authorList>
    </citation>
    <scope>NUCLEOTIDE SEQUENCE</scope>
    <source>
        <strain evidence="1">Bigg-433</strain>
    </source>
</reference>
<organism evidence="1 2">
    <name type="scientific">Oryzias melastigma</name>
    <name type="common">Marine medaka</name>
    <dbReference type="NCBI Taxonomy" id="30732"/>
    <lineage>
        <taxon>Eukaryota</taxon>
        <taxon>Metazoa</taxon>
        <taxon>Chordata</taxon>
        <taxon>Craniata</taxon>
        <taxon>Vertebrata</taxon>
        <taxon>Euteleostomi</taxon>
        <taxon>Actinopterygii</taxon>
        <taxon>Neopterygii</taxon>
        <taxon>Teleostei</taxon>
        <taxon>Neoteleostei</taxon>
        <taxon>Acanthomorphata</taxon>
        <taxon>Ovalentaria</taxon>
        <taxon>Atherinomorphae</taxon>
        <taxon>Beloniformes</taxon>
        <taxon>Adrianichthyidae</taxon>
        <taxon>Oryziinae</taxon>
        <taxon>Oryzias</taxon>
    </lineage>
</organism>
<sequence>MKLCLFVSSVQPSVTEAGAAAGVRVGPLSERDGRLNARAPPPRQRLTCCYASAQTLEGAGPELGVAQRNAGYDVWRYKF</sequence>
<evidence type="ECO:0000313" key="1">
    <source>
        <dbReference type="EMBL" id="KAF6725177.1"/>
    </source>
</evidence>